<organism evidence="1 2">
    <name type="scientific">Phomopsis amygdali</name>
    <name type="common">Fusicoccum amygdali</name>
    <dbReference type="NCBI Taxonomy" id="1214568"/>
    <lineage>
        <taxon>Eukaryota</taxon>
        <taxon>Fungi</taxon>
        <taxon>Dikarya</taxon>
        <taxon>Ascomycota</taxon>
        <taxon>Pezizomycotina</taxon>
        <taxon>Sordariomycetes</taxon>
        <taxon>Sordariomycetidae</taxon>
        <taxon>Diaporthales</taxon>
        <taxon>Diaporthaceae</taxon>
        <taxon>Diaporthe</taxon>
    </lineage>
</organism>
<proteinExistence type="predicted"/>
<protein>
    <recommendedName>
        <fullName evidence="3">F-box domain-containing protein</fullName>
    </recommendedName>
</protein>
<comment type="caution">
    <text evidence="1">The sequence shown here is derived from an EMBL/GenBank/DDBJ whole genome shotgun (WGS) entry which is preliminary data.</text>
</comment>
<evidence type="ECO:0000313" key="2">
    <source>
        <dbReference type="Proteomes" id="UP001265746"/>
    </source>
</evidence>
<sequence length="448" mass="49908">MDVLSGDILISILTELRNTSAGNRELFRCLLVCKEWNQFAAPILYGNVALRNQVVGMFTRCIQPGLYGERVRSITLRFDPNPTTVDFNKELRLIASVLPKLIKLSSLSLHVRIGWASHEILTHLLEAIPLSCTSLELDTGYTGWGDGQSAHMCDSVRAVLPRMRHARIRTETMSAAMLGTGILPDEVVPGGEMRHHTEPFTPIHLPHMSSLLIVCARHSLIRRCGAPRPHDGNLWTKPSGSAWASITTALERLVETPDAIQQDGASICAVACTDYDQDDMATWKAVVRADVVAKTSWAVPYRMVWHGVIPGSWLVRLPDGRELMTTLENIEQLAEGEEWVNVSGGARLPREIVETARAGKPSFAAGCALEPMSMLKTAAQWRQDNPNKITYIWRNETTTGEKLLEAEKRTGRDSYFSLRPVIERTPHGWIRGYRNESLKRVGALELCS</sequence>
<evidence type="ECO:0000313" key="1">
    <source>
        <dbReference type="EMBL" id="KAK2609557.1"/>
    </source>
</evidence>
<dbReference type="EMBL" id="JAUJFL010000002">
    <property type="protein sequence ID" value="KAK2609557.1"/>
    <property type="molecule type" value="Genomic_DNA"/>
</dbReference>
<dbReference type="Proteomes" id="UP001265746">
    <property type="component" value="Unassembled WGS sequence"/>
</dbReference>
<keyword evidence="2" id="KW-1185">Reference proteome</keyword>
<evidence type="ECO:0008006" key="3">
    <source>
        <dbReference type="Google" id="ProtNLM"/>
    </source>
</evidence>
<accession>A0AAD9SI22</accession>
<name>A0AAD9SI22_PHOAM</name>
<dbReference type="AlphaFoldDB" id="A0AAD9SI22"/>
<reference evidence="1" key="1">
    <citation type="submission" date="2023-06" db="EMBL/GenBank/DDBJ databases">
        <authorList>
            <person name="Noh H."/>
        </authorList>
    </citation>
    <scope>NUCLEOTIDE SEQUENCE</scope>
    <source>
        <strain evidence="1">DUCC20226</strain>
    </source>
</reference>
<gene>
    <name evidence="1" type="ORF">N8I77_003053</name>
</gene>